<proteinExistence type="predicted"/>
<feature type="region of interest" description="Disordered" evidence="1">
    <location>
        <begin position="152"/>
        <end position="176"/>
    </location>
</feature>
<name>D8S7B0_SELML</name>
<dbReference type="FunCoup" id="D8S7B0">
    <property type="interactions" value="4187"/>
</dbReference>
<dbReference type="KEGG" id="smo:SELMODRAFT_418944"/>
<feature type="compositionally biased region" description="Acidic residues" evidence="1">
    <location>
        <begin position="160"/>
        <end position="171"/>
    </location>
</feature>
<evidence type="ECO:0008006" key="4">
    <source>
        <dbReference type="Google" id="ProtNLM"/>
    </source>
</evidence>
<dbReference type="EMBL" id="GL377605">
    <property type="protein sequence ID" value="EFJ19727.1"/>
    <property type="molecule type" value="Genomic_DNA"/>
</dbReference>
<dbReference type="GO" id="GO:0006351">
    <property type="term" value="P:DNA-templated transcription"/>
    <property type="evidence" value="ECO:0007669"/>
    <property type="project" value="InterPro"/>
</dbReference>
<gene>
    <name evidence="2" type="ORF">SELMODRAFT_418944</name>
</gene>
<dbReference type="Proteomes" id="UP000001514">
    <property type="component" value="Unassembled WGS sequence"/>
</dbReference>
<evidence type="ECO:0000256" key="1">
    <source>
        <dbReference type="SAM" id="MobiDB-lite"/>
    </source>
</evidence>
<dbReference type="PANTHER" id="PTHR12069">
    <property type="entry name" value="DNA-DIRECTED RNA POLYMERASES III 80 KDA POLYPEPTIDE RNA POLYMERASE III SUBUNIT 5"/>
    <property type="match status" value="1"/>
</dbReference>
<sequence>MDGAGSSVPEEVTMESVADIVEDGDTVVREIEVHITPTADPDTKFYLLQYPLRPYWRPYELEQRCEAVRVKHQHQKLEVDLQVDRFGDNYDDAADDHLRIAKQTLTSTQGNLSTNYAIGILQGNKLHLNPLHAIVQLRPSLSYLNEADEQKKKNITRVESDDEMPDAEEGAATEKKPEPVAFKVEIKKQETERQQQSRLMSYAHLKQLEEAEAWITLEPHGLDSPVTKEIKMKMKSSANNLIRFDMSRNEYMKKLVPGRAPSAAASQAVPGLGKEPLSKSYLDTLPLDKRLHAVLSQGRVHVLQFERLMKLAPAGCTEEEVLDVLQKTAYLVQGCWVATSNMRYTGGRCAIRDYILLQFVKNRVVSRETLEQLRVSKEILREILVPLAVQNIKTGGWEFIESTDKTFIKRHNSIAKDQLQRWTAGDKLISDRALAVQQMGSGKAMGAKPGSGLAASTGIPPRPSTSSSMAPETLAALPDALTQIFLKHHVCTLQFICHCLRESAITKSQADNVKVEEKASAVAAAKGASAPVAELTAIVDTIATNINGVYFLTQLGDPTQDPFREVVIALLKQKSAGLQRSEIMEAFKLALRKMPSNQLYQKIMKELCYTRGATWVLKTGDGRPS</sequence>
<evidence type="ECO:0000313" key="3">
    <source>
        <dbReference type="Proteomes" id="UP000001514"/>
    </source>
</evidence>
<dbReference type="AlphaFoldDB" id="D8S7B0"/>
<protein>
    <recommendedName>
        <fullName evidence="4">DNA-directed RNA polymerase III subunit RPC5</fullName>
    </recommendedName>
</protein>
<reference evidence="2 3" key="1">
    <citation type="journal article" date="2011" name="Science">
        <title>The Selaginella genome identifies genetic changes associated with the evolution of vascular plants.</title>
        <authorList>
            <person name="Banks J.A."/>
            <person name="Nishiyama T."/>
            <person name="Hasebe M."/>
            <person name="Bowman J.L."/>
            <person name="Gribskov M."/>
            <person name="dePamphilis C."/>
            <person name="Albert V.A."/>
            <person name="Aono N."/>
            <person name="Aoyama T."/>
            <person name="Ambrose B.A."/>
            <person name="Ashton N.W."/>
            <person name="Axtell M.J."/>
            <person name="Barker E."/>
            <person name="Barker M.S."/>
            <person name="Bennetzen J.L."/>
            <person name="Bonawitz N.D."/>
            <person name="Chapple C."/>
            <person name="Cheng C."/>
            <person name="Correa L.G."/>
            <person name="Dacre M."/>
            <person name="DeBarry J."/>
            <person name="Dreyer I."/>
            <person name="Elias M."/>
            <person name="Engstrom E.M."/>
            <person name="Estelle M."/>
            <person name="Feng L."/>
            <person name="Finet C."/>
            <person name="Floyd S.K."/>
            <person name="Frommer W.B."/>
            <person name="Fujita T."/>
            <person name="Gramzow L."/>
            <person name="Gutensohn M."/>
            <person name="Harholt J."/>
            <person name="Hattori M."/>
            <person name="Heyl A."/>
            <person name="Hirai T."/>
            <person name="Hiwatashi Y."/>
            <person name="Ishikawa M."/>
            <person name="Iwata M."/>
            <person name="Karol K.G."/>
            <person name="Koehler B."/>
            <person name="Kolukisaoglu U."/>
            <person name="Kubo M."/>
            <person name="Kurata T."/>
            <person name="Lalonde S."/>
            <person name="Li K."/>
            <person name="Li Y."/>
            <person name="Litt A."/>
            <person name="Lyons E."/>
            <person name="Manning G."/>
            <person name="Maruyama T."/>
            <person name="Michael T.P."/>
            <person name="Mikami K."/>
            <person name="Miyazaki S."/>
            <person name="Morinaga S."/>
            <person name="Murata T."/>
            <person name="Mueller-Roeber B."/>
            <person name="Nelson D.R."/>
            <person name="Obara M."/>
            <person name="Oguri Y."/>
            <person name="Olmstead R.G."/>
            <person name="Onodera N."/>
            <person name="Petersen B.L."/>
            <person name="Pils B."/>
            <person name="Prigge M."/>
            <person name="Rensing S.A."/>
            <person name="Riano-Pachon D.M."/>
            <person name="Roberts A.W."/>
            <person name="Sato Y."/>
            <person name="Scheller H.V."/>
            <person name="Schulz B."/>
            <person name="Schulz C."/>
            <person name="Shakirov E.V."/>
            <person name="Shibagaki N."/>
            <person name="Shinohara N."/>
            <person name="Shippen D.E."/>
            <person name="Soerensen I."/>
            <person name="Sotooka R."/>
            <person name="Sugimoto N."/>
            <person name="Sugita M."/>
            <person name="Sumikawa N."/>
            <person name="Tanurdzic M."/>
            <person name="Theissen G."/>
            <person name="Ulvskov P."/>
            <person name="Wakazuki S."/>
            <person name="Weng J.K."/>
            <person name="Willats W.W."/>
            <person name="Wipf D."/>
            <person name="Wolf P.G."/>
            <person name="Yang L."/>
            <person name="Zimmer A.D."/>
            <person name="Zhu Q."/>
            <person name="Mitros T."/>
            <person name="Hellsten U."/>
            <person name="Loque D."/>
            <person name="Otillar R."/>
            <person name="Salamov A."/>
            <person name="Schmutz J."/>
            <person name="Shapiro H."/>
            <person name="Lindquist E."/>
            <person name="Lucas S."/>
            <person name="Rokhsar D."/>
            <person name="Grigoriev I.V."/>
        </authorList>
    </citation>
    <scope>NUCLEOTIDE SEQUENCE [LARGE SCALE GENOMIC DNA]</scope>
</reference>
<dbReference type="Pfam" id="PF04801">
    <property type="entry name" value="RPC5"/>
    <property type="match status" value="1"/>
</dbReference>
<dbReference type="GO" id="GO:0005666">
    <property type="term" value="C:RNA polymerase III complex"/>
    <property type="evidence" value="ECO:0000318"/>
    <property type="project" value="GO_Central"/>
</dbReference>
<dbReference type="OrthoDB" id="340681at2759"/>
<accession>D8S7B0</accession>
<dbReference type="OMA" id="GQAHETM"/>
<dbReference type="HOGENOM" id="CLU_021012_0_0_1"/>
<feature type="region of interest" description="Disordered" evidence="1">
    <location>
        <begin position="442"/>
        <end position="470"/>
    </location>
</feature>
<dbReference type="eggNOG" id="KOG2354">
    <property type="taxonomic scope" value="Eukaryota"/>
</dbReference>
<evidence type="ECO:0000313" key="2">
    <source>
        <dbReference type="EMBL" id="EFJ19727.1"/>
    </source>
</evidence>
<dbReference type="STRING" id="88036.D8S7B0"/>
<dbReference type="PANTHER" id="PTHR12069:SF0">
    <property type="entry name" value="DNA-DIRECTED RNA POLYMERASE III SUBUNIT RPC5"/>
    <property type="match status" value="1"/>
</dbReference>
<keyword evidence="3" id="KW-1185">Reference proteome</keyword>
<dbReference type="InParanoid" id="D8S7B0"/>
<dbReference type="InterPro" id="IPR006886">
    <property type="entry name" value="RNA_pol_III_Rpc5"/>
</dbReference>
<organism evidence="3">
    <name type="scientific">Selaginella moellendorffii</name>
    <name type="common">Spikemoss</name>
    <dbReference type="NCBI Taxonomy" id="88036"/>
    <lineage>
        <taxon>Eukaryota</taxon>
        <taxon>Viridiplantae</taxon>
        <taxon>Streptophyta</taxon>
        <taxon>Embryophyta</taxon>
        <taxon>Tracheophyta</taxon>
        <taxon>Lycopodiopsida</taxon>
        <taxon>Selaginellales</taxon>
        <taxon>Selaginellaceae</taxon>
        <taxon>Selaginella</taxon>
    </lineage>
</organism>
<dbReference type="Gramene" id="EFJ19727">
    <property type="protein sequence ID" value="EFJ19727"/>
    <property type="gene ID" value="SELMODRAFT_418944"/>
</dbReference>